<evidence type="ECO:0000259" key="2">
    <source>
        <dbReference type="Pfam" id="PF05685"/>
    </source>
</evidence>
<gene>
    <name evidence="3" type="ORF">B7O87_03095</name>
</gene>
<dbReference type="AlphaFoldDB" id="A0A1X4GB65"/>
<evidence type="ECO:0000313" key="3">
    <source>
        <dbReference type="EMBL" id="OSO94409.1"/>
    </source>
</evidence>
<dbReference type="CDD" id="cd06260">
    <property type="entry name" value="DUF820-like"/>
    <property type="match status" value="1"/>
</dbReference>
<organism evidence="3 4">
    <name type="scientific">Cylindrospermopsis raciborskii CENA303</name>
    <dbReference type="NCBI Taxonomy" id="1170769"/>
    <lineage>
        <taxon>Bacteria</taxon>
        <taxon>Bacillati</taxon>
        <taxon>Cyanobacteriota</taxon>
        <taxon>Cyanophyceae</taxon>
        <taxon>Nostocales</taxon>
        <taxon>Aphanizomenonaceae</taxon>
        <taxon>Cylindrospermopsis</taxon>
    </lineage>
</organism>
<evidence type="ECO:0000313" key="4">
    <source>
        <dbReference type="Proteomes" id="UP000192997"/>
    </source>
</evidence>
<accession>A0A1X4GB65</accession>
<sequence>MVTTVKLVPNLPTQDELPYDDGVPMESPRHKMQLGILMETLTTWLEKREDGFIGGDMFVYFSNNEVKTEDFKGPDFFAVLGVPKGERKSWVVWQEGKGPDVVVELLSESTAKKDKTTKKTIYQNQMKVPEYFWYDPFDPGEWRGFKLINGVYEPLELVEGGYISEKMNLKLVLWEGNYEGLNIVWLRWATLEGELLPTREEKTQRERAEKERERAEKEWERAEKEREREQKEIAEALAIQERQQKEIAEALAIQERQQKEIAEALAIQERQKTEKLAAYLRSLGINPDEI</sequence>
<proteinExistence type="predicted"/>
<comment type="caution">
    <text evidence="3">The sequence shown here is derived from an EMBL/GenBank/DDBJ whole genome shotgun (WGS) entry which is preliminary data.</text>
</comment>
<name>A0A1X4GB65_9CYAN</name>
<dbReference type="Pfam" id="PF05685">
    <property type="entry name" value="Uma2"/>
    <property type="match status" value="1"/>
</dbReference>
<dbReference type="RefSeq" id="WP_085727169.1">
    <property type="nucleotide sequence ID" value="NZ_NBYN01000012.1"/>
</dbReference>
<feature type="region of interest" description="Disordered" evidence="1">
    <location>
        <begin position="200"/>
        <end position="227"/>
    </location>
</feature>
<feature type="domain" description="Putative restriction endonuclease" evidence="2">
    <location>
        <begin position="23"/>
        <end position="160"/>
    </location>
</feature>
<dbReference type="PANTHER" id="PTHR33352">
    <property type="entry name" value="SLR1095 PROTEIN"/>
    <property type="match status" value="1"/>
</dbReference>
<dbReference type="InterPro" id="IPR008538">
    <property type="entry name" value="Uma2"/>
</dbReference>
<dbReference type="PANTHER" id="PTHR33352:SF3">
    <property type="entry name" value="SLR1612 PROTEIN"/>
    <property type="match status" value="1"/>
</dbReference>
<dbReference type="SUPFAM" id="SSF52980">
    <property type="entry name" value="Restriction endonuclease-like"/>
    <property type="match status" value="1"/>
</dbReference>
<dbReference type="InterPro" id="IPR012296">
    <property type="entry name" value="Nuclease_put_TT1808"/>
</dbReference>
<dbReference type="InterPro" id="IPR011335">
    <property type="entry name" value="Restrct_endonuc-II-like"/>
</dbReference>
<reference evidence="4" key="1">
    <citation type="submission" date="2017-04" db="EMBL/GenBank/DDBJ databases">
        <authorList>
            <person name="Abreu V.A."/>
            <person name="Popin R.V."/>
            <person name="Rigonato J."/>
            <person name="Andreote A.P."/>
            <person name="Schaker P.C."/>
            <person name="Hoff-Risseti C."/>
            <person name="Alvarenga D.O."/>
            <person name="Varani A.M."/>
            <person name="Fiore M.F."/>
        </authorList>
    </citation>
    <scope>NUCLEOTIDE SEQUENCE [LARGE SCALE GENOMIC DNA]</scope>
    <source>
        <strain evidence="4">CENA303</strain>
    </source>
</reference>
<dbReference type="Proteomes" id="UP000192997">
    <property type="component" value="Unassembled WGS sequence"/>
</dbReference>
<dbReference type="Gene3D" id="3.90.1570.10">
    <property type="entry name" value="tt1808, chain A"/>
    <property type="match status" value="1"/>
</dbReference>
<protein>
    <recommendedName>
        <fullName evidence="2">Putative restriction endonuclease domain-containing protein</fullName>
    </recommendedName>
</protein>
<dbReference type="EMBL" id="NBYN01000012">
    <property type="protein sequence ID" value="OSO94409.1"/>
    <property type="molecule type" value="Genomic_DNA"/>
</dbReference>
<evidence type="ECO:0000256" key="1">
    <source>
        <dbReference type="SAM" id="MobiDB-lite"/>
    </source>
</evidence>